<reference evidence="10" key="1">
    <citation type="submission" date="2020-07" db="EMBL/GenBank/DDBJ databases">
        <title>Vallitalea pronyensis genome.</title>
        <authorList>
            <person name="Postec A."/>
        </authorList>
    </citation>
    <scope>NUCLEOTIDE SEQUENCE</scope>
    <source>
        <strain evidence="10">FatNI3</strain>
    </source>
</reference>
<protein>
    <submittedName>
        <fullName evidence="10">ABC transporter permease</fullName>
    </submittedName>
</protein>
<comment type="similarity">
    <text evidence="6">Belongs to the ABC-4 integral membrane protein family.</text>
</comment>
<feature type="transmembrane region" description="Helical" evidence="7">
    <location>
        <begin position="263"/>
        <end position="284"/>
    </location>
</feature>
<dbReference type="InterPro" id="IPR050250">
    <property type="entry name" value="Macrolide_Exporter_MacB"/>
</dbReference>
<dbReference type="Proteomes" id="UP000683246">
    <property type="component" value="Chromosome"/>
</dbReference>
<dbReference type="GO" id="GO:0005886">
    <property type="term" value="C:plasma membrane"/>
    <property type="evidence" value="ECO:0007669"/>
    <property type="project" value="UniProtKB-SubCell"/>
</dbReference>
<dbReference type="Pfam" id="PF02687">
    <property type="entry name" value="FtsX"/>
    <property type="match status" value="1"/>
</dbReference>
<dbReference type="RefSeq" id="WP_212696695.1">
    <property type="nucleotide sequence ID" value="NZ_CP058649.1"/>
</dbReference>
<dbReference type="InterPro" id="IPR025857">
    <property type="entry name" value="MacB_PCD"/>
</dbReference>
<evidence type="ECO:0000256" key="7">
    <source>
        <dbReference type="SAM" id="Phobius"/>
    </source>
</evidence>
<evidence type="ECO:0000256" key="5">
    <source>
        <dbReference type="ARBA" id="ARBA00023136"/>
    </source>
</evidence>
<feature type="domain" description="MacB-like periplasmic core" evidence="9">
    <location>
        <begin position="20"/>
        <end position="232"/>
    </location>
</feature>
<evidence type="ECO:0000256" key="6">
    <source>
        <dbReference type="ARBA" id="ARBA00038076"/>
    </source>
</evidence>
<dbReference type="AlphaFoldDB" id="A0A8J8MGI5"/>
<evidence type="ECO:0000313" key="11">
    <source>
        <dbReference type="Proteomes" id="UP000683246"/>
    </source>
</evidence>
<dbReference type="GO" id="GO:0022857">
    <property type="term" value="F:transmembrane transporter activity"/>
    <property type="evidence" value="ECO:0007669"/>
    <property type="project" value="TreeGrafter"/>
</dbReference>
<evidence type="ECO:0000313" key="10">
    <source>
        <dbReference type="EMBL" id="QUI21230.1"/>
    </source>
</evidence>
<accession>A0A8J8MGI5</accession>
<keyword evidence="4 7" id="KW-1133">Transmembrane helix</keyword>
<feature type="transmembrane region" description="Helical" evidence="7">
    <location>
        <begin position="319"/>
        <end position="345"/>
    </location>
</feature>
<evidence type="ECO:0000256" key="3">
    <source>
        <dbReference type="ARBA" id="ARBA00022692"/>
    </source>
</evidence>
<dbReference type="KEGG" id="vpy:HZI73_02560"/>
<feature type="transmembrane region" description="Helical" evidence="7">
    <location>
        <begin position="21"/>
        <end position="41"/>
    </location>
</feature>
<dbReference type="Pfam" id="PF12704">
    <property type="entry name" value="MacB_PCD"/>
    <property type="match status" value="1"/>
</dbReference>
<evidence type="ECO:0000259" key="8">
    <source>
        <dbReference type="Pfam" id="PF02687"/>
    </source>
</evidence>
<keyword evidence="3 7" id="KW-0812">Transmembrane</keyword>
<keyword evidence="2" id="KW-1003">Cell membrane</keyword>
<dbReference type="EMBL" id="CP058649">
    <property type="protein sequence ID" value="QUI21230.1"/>
    <property type="molecule type" value="Genomic_DNA"/>
</dbReference>
<feature type="transmembrane region" description="Helical" evidence="7">
    <location>
        <begin position="351"/>
        <end position="372"/>
    </location>
</feature>
<sequence>MFKDNLKMAWENIVNNKMRSFLTMLGIVIGVASIIALITIVQGATNSITDEISSFGANKITVQVKGTGLKPGLLEGDIKGLEDIDNVAGVAPTLNKKSSIVFDNGVYENVMVQGKSHVYFTETEDLIKSGRGINILDIDASNKVCLIGKDIEQELFYGINPVGKTIKVGGVTYTVIGTLQESQGFSMGSNNEAVIIPYTTAMTYFGTRYINSVDIYMEDGELSDATTTHIEAQMKASFNHQDNAFTVTNMQNMIDSIESMTSMMSMLLVGIAAISLLVGGIGIMNMMLVSVTERTTEIGLRKALGAEPRRIQEQFLIESMVLSLIGGIIGLVLGTALAYLVTIILGNPFALSYSTVLIAIGFSGGVGVLFGITPARKASRLNPIDALRSV</sequence>
<dbReference type="PANTHER" id="PTHR30572">
    <property type="entry name" value="MEMBRANE COMPONENT OF TRANSPORTER-RELATED"/>
    <property type="match status" value="1"/>
</dbReference>
<evidence type="ECO:0000256" key="2">
    <source>
        <dbReference type="ARBA" id="ARBA00022475"/>
    </source>
</evidence>
<evidence type="ECO:0000256" key="4">
    <source>
        <dbReference type="ARBA" id="ARBA00022989"/>
    </source>
</evidence>
<feature type="domain" description="ABC3 transporter permease C-terminal" evidence="8">
    <location>
        <begin position="271"/>
        <end position="383"/>
    </location>
</feature>
<keyword evidence="11" id="KW-1185">Reference proteome</keyword>
<evidence type="ECO:0000256" key="1">
    <source>
        <dbReference type="ARBA" id="ARBA00004651"/>
    </source>
</evidence>
<comment type="subcellular location">
    <subcellularLocation>
        <location evidence="1">Cell membrane</location>
        <topology evidence="1">Multi-pass membrane protein</topology>
    </subcellularLocation>
</comment>
<proteinExistence type="inferred from homology"/>
<evidence type="ECO:0000259" key="9">
    <source>
        <dbReference type="Pfam" id="PF12704"/>
    </source>
</evidence>
<gene>
    <name evidence="10" type="ORF">HZI73_02560</name>
</gene>
<keyword evidence="5 7" id="KW-0472">Membrane</keyword>
<name>A0A8J8MGI5_9FIRM</name>
<organism evidence="10 11">
    <name type="scientific">Vallitalea pronyensis</name>
    <dbReference type="NCBI Taxonomy" id="1348613"/>
    <lineage>
        <taxon>Bacteria</taxon>
        <taxon>Bacillati</taxon>
        <taxon>Bacillota</taxon>
        <taxon>Clostridia</taxon>
        <taxon>Lachnospirales</taxon>
        <taxon>Vallitaleaceae</taxon>
        <taxon>Vallitalea</taxon>
    </lineage>
</organism>
<dbReference type="PANTHER" id="PTHR30572:SF4">
    <property type="entry name" value="ABC TRANSPORTER PERMEASE YTRF"/>
    <property type="match status" value="1"/>
</dbReference>
<dbReference type="InterPro" id="IPR003838">
    <property type="entry name" value="ABC3_permease_C"/>
</dbReference>